<gene>
    <name evidence="2" type="ORF">SsS58_00851</name>
</gene>
<reference evidence="3" key="3">
    <citation type="submission" date="2016-02" db="EMBL/GenBank/DDBJ databases">
        <title>Draft genome of pathogenic Streptomyces sp. in Japan.</title>
        <authorList>
            <person name="Tomihama T."/>
            <person name="Ikenaga M."/>
            <person name="Sakai M."/>
            <person name="Okubo T."/>
            <person name="Ikeda S."/>
        </authorList>
    </citation>
    <scope>NUCLEOTIDE SEQUENCE [LARGE SCALE GENOMIC DNA]</scope>
    <source>
        <strain evidence="3">S58</strain>
    </source>
</reference>
<accession>A0A100JJ59</accession>
<comment type="caution">
    <text evidence="2">The sequence shown here is derived from an EMBL/GenBank/DDBJ whole genome shotgun (WGS) entry which is preliminary data.</text>
</comment>
<organism evidence="2 3">
    <name type="scientific">Streptomyces scabiei</name>
    <dbReference type="NCBI Taxonomy" id="1930"/>
    <lineage>
        <taxon>Bacteria</taxon>
        <taxon>Bacillati</taxon>
        <taxon>Actinomycetota</taxon>
        <taxon>Actinomycetes</taxon>
        <taxon>Kitasatosporales</taxon>
        <taxon>Streptomycetaceae</taxon>
        <taxon>Streptomyces</taxon>
    </lineage>
</organism>
<sequence>MATFTPARALLMLTTGLTCLLMAVGALIGALIGGGPVALGAAVCAGLVGMVGSLIVRRRAMAHFALAQRQAGQRGYAEGIAHGVLIHVTAYEAAVFPRTGPHGVSSEEREARRTIAYRMAALDEVPQRVRVAAADALALLDRTDREGAEEALARLATTVRLEYARL</sequence>
<dbReference type="RefSeq" id="WP_041670190.1">
    <property type="nucleotide sequence ID" value="NZ_BCMM01000003.1"/>
</dbReference>
<reference evidence="2 3" key="2">
    <citation type="journal article" date="2016" name="Genome Announc.">
        <title>Draft Genome Sequences of Streptomyces scabiei S58, Streptomyces turgidiscabies T45, and Streptomyces acidiscabies a10, the Pathogens of Potato Common Scab, Isolated in Japan.</title>
        <authorList>
            <person name="Tomihama T."/>
            <person name="Nishi Y."/>
            <person name="Sakai M."/>
            <person name="Ikenaga M."/>
            <person name="Okubo T."/>
            <person name="Ikeda S."/>
        </authorList>
    </citation>
    <scope>NUCLEOTIDE SEQUENCE [LARGE SCALE GENOMIC DNA]</scope>
    <source>
        <strain evidence="2 3">S58</strain>
    </source>
</reference>
<reference evidence="3" key="1">
    <citation type="submission" date="2015-11" db="EMBL/GenBank/DDBJ databases">
        <authorList>
            <consortium name="Cross-ministerial Strategic Innovation Promotion Program (SIP) consortium"/>
            <person name="Tomihama T."/>
            <person name="Ikenaga M."/>
            <person name="Sakai M."/>
            <person name="Okubo T."/>
            <person name="Ikeda S."/>
        </authorList>
    </citation>
    <scope>NUCLEOTIDE SEQUENCE [LARGE SCALE GENOMIC DNA]</scope>
    <source>
        <strain evidence="3">S58</strain>
    </source>
</reference>
<evidence type="ECO:0000313" key="3">
    <source>
        <dbReference type="Proteomes" id="UP000067448"/>
    </source>
</evidence>
<protein>
    <submittedName>
        <fullName evidence="2">Uncharacterized protein</fullName>
    </submittedName>
</protein>
<feature type="transmembrane region" description="Helical" evidence="1">
    <location>
        <begin position="38"/>
        <end position="56"/>
    </location>
</feature>
<dbReference type="Proteomes" id="UP000067448">
    <property type="component" value="Unassembled WGS sequence"/>
</dbReference>
<keyword evidence="1" id="KW-0812">Transmembrane</keyword>
<keyword evidence="1" id="KW-1133">Transmembrane helix</keyword>
<dbReference type="OrthoDB" id="4335825at2"/>
<proteinExistence type="predicted"/>
<feature type="transmembrane region" description="Helical" evidence="1">
    <location>
        <begin position="9"/>
        <end position="32"/>
    </location>
</feature>
<keyword evidence="1" id="KW-0472">Membrane</keyword>
<evidence type="ECO:0000313" key="2">
    <source>
        <dbReference type="EMBL" id="GAQ60511.1"/>
    </source>
</evidence>
<evidence type="ECO:0000256" key="1">
    <source>
        <dbReference type="SAM" id="Phobius"/>
    </source>
</evidence>
<dbReference type="EMBL" id="BCMM01000003">
    <property type="protein sequence ID" value="GAQ60511.1"/>
    <property type="molecule type" value="Genomic_DNA"/>
</dbReference>
<dbReference type="AlphaFoldDB" id="A0A100JJ59"/>
<dbReference type="GeneID" id="24313343"/>
<name>A0A100JJ59_STRSC</name>